<dbReference type="EMBL" id="CM001487">
    <property type="protein sequence ID" value="EIM58045.1"/>
    <property type="molecule type" value="Genomic_DNA"/>
</dbReference>
<dbReference type="PANTHER" id="PTHR39201:SF1">
    <property type="entry name" value="FLAVODOXIN-LIKE DOMAIN-CONTAINING PROTEIN"/>
    <property type="match status" value="1"/>
</dbReference>
<dbReference type="OrthoDB" id="9806505at2"/>
<dbReference type="HOGENOM" id="CLU_068890_1_1_9"/>
<sequence length="148" mass="16654">MSTLVTYFSAEGTTKKVAEEFARKINADIFEIVPEEPYTKADINYLNPLSRCNREQIEKKDVPVKGRIQDFDKYDTVYVGFPIWYAAAPRVVYSFCKGYNWEGKKVYAFATSGGSGIGKTAEKLEEYVKGAASVEAKLIHSAGEIENW</sequence>
<dbReference type="STRING" id="633697.EubceDRAFT1_2300"/>
<evidence type="ECO:0000259" key="1">
    <source>
        <dbReference type="Pfam" id="PF12682"/>
    </source>
</evidence>
<proteinExistence type="predicted"/>
<dbReference type="AlphaFoldDB" id="I5AW72"/>
<evidence type="ECO:0000313" key="2">
    <source>
        <dbReference type="EMBL" id="EIM58045.1"/>
    </source>
</evidence>
<protein>
    <submittedName>
        <fullName evidence="2">Flavodoxin</fullName>
    </submittedName>
</protein>
<dbReference type="Proteomes" id="UP000005753">
    <property type="component" value="Chromosome"/>
</dbReference>
<dbReference type="eggNOG" id="COG0716">
    <property type="taxonomic scope" value="Bacteria"/>
</dbReference>
<dbReference type="PANTHER" id="PTHR39201">
    <property type="entry name" value="EXPORTED PROTEIN-RELATED"/>
    <property type="match status" value="1"/>
</dbReference>
<dbReference type="GO" id="GO:0016651">
    <property type="term" value="F:oxidoreductase activity, acting on NAD(P)H"/>
    <property type="evidence" value="ECO:0007669"/>
    <property type="project" value="UniProtKB-ARBA"/>
</dbReference>
<reference evidence="2 3" key="1">
    <citation type="submission" date="2010-08" db="EMBL/GenBank/DDBJ databases">
        <authorList>
            <consortium name="US DOE Joint Genome Institute (JGI-PGF)"/>
            <person name="Lucas S."/>
            <person name="Copeland A."/>
            <person name="Lapidus A."/>
            <person name="Cheng J.-F."/>
            <person name="Bruce D."/>
            <person name="Goodwin L."/>
            <person name="Pitluck S."/>
            <person name="Land M.L."/>
            <person name="Hauser L."/>
            <person name="Chang Y.-J."/>
            <person name="Anderson I.J."/>
            <person name="Johnson E."/>
            <person name="Mulhopadhyay B."/>
            <person name="Kyrpides N."/>
            <person name="Woyke T.J."/>
        </authorList>
    </citation>
    <scope>NUCLEOTIDE SEQUENCE [LARGE SCALE GENOMIC DNA]</scope>
    <source>
        <strain evidence="2 3">6</strain>
    </source>
</reference>
<dbReference type="Pfam" id="PF12682">
    <property type="entry name" value="Flavodoxin_4"/>
    <property type="match status" value="1"/>
</dbReference>
<feature type="domain" description="Flavodoxin-like" evidence="1">
    <location>
        <begin position="3"/>
        <end position="142"/>
    </location>
</feature>
<reference evidence="2 3" key="2">
    <citation type="submission" date="2012-02" db="EMBL/GenBank/DDBJ databases">
        <title>Improved High-Quality Draft sequence of Eubacterium cellulosolvens 6.</title>
        <authorList>
            <consortium name="US DOE Joint Genome Institute"/>
            <person name="Lucas S."/>
            <person name="Han J."/>
            <person name="Lapidus A."/>
            <person name="Cheng J.-F."/>
            <person name="Goodwin L."/>
            <person name="Pitluck S."/>
            <person name="Peters L."/>
            <person name="Mikhailova N."/>
            <person name="Gu W."/>
            <person name="Detter J.C."/>
            <person name="Han C."/>
            <person name="Tapia R."/>
            <person name="Land M."/>
            <person name="Hauser L."/>
            <person name="Kyrpides N."/>
            <person name="Ivanova N."/>
            <person name="Pagani I."/>
            <person name="Johnson E."/>
            <person name="Mukhopadhyay B."/>
            <person name="Anderson I."/>
            <person name="Woyke T."/>
        </authorList>
    </citation>
    <scope>NUCLEOTIDE SEQUENCE [LARGE SCALE GENOMIC DNA]</scope>
    <source>
        <strain evidence="2 3">6</strain>
    </source>
</reference>
<accession>I5AW72</accession>
<dbReference type="InterPro" id="IPR008254">
    <property type="entry name" value="Flavodoxin/NO_synth"/>
</dbReference>
<dbReference type="GO" id="GO:0010181">
    <property type="term" value="F:FMN binding"/>
    <property type="evidence" value="ECO:0007669"/>
    <property type="project" value="InterPro"/>
</dbReference>
<dbReference type="Gene3D" id="3.40.50.360">
    <property type="match status" value="1"/>
</dbReference>
<keyword evidence="3" id="KW-1185">Reference proteome</keyword>
<name>I5AW72_EUBC6</name>
<evidence type="ECO:0000313" key="3">
    <source>
        <dbReference type="Proteomes" id="UP000005753"/>
    </source>
</evidence>
<dbReference type="InterPro" id="IPR029039">
    <property type="entry name" value="Flavoprotein-like_sf"/>
</dbReference>
<organism evidence="2 3">
    <name type="scientific">Eubacterium cellulosolvens (strain ATCC 43171 / JCM 9499 / 6)</name>
    <name type="common">Cillobacterium cellulosolvens</name>
    <dbReference type="NCBI Taxonomy" id="633697"/>
    <lineage>
        <taxon>Bacteria</taxon>
        <taxon>Bacillati</taxon>
        <taxon>Bacillota</taxon>
        <taxon>Clostridia</taxon>
        <taxon>Eubacteriales</taxon>
        <taxon>Eubacteriaceae</taxon>
        <taxon>Eubacterium</taxon>
    </lineage>
</organism>
<gene>
    <name evidence="2" type="ORF">EubceDRAFT1_2300</name>
</gene>
<dbReference type="SUPFAM" id="SSF52218">
    <property type="entry name" value="Flavoproteins"/>
    <property type="match status" value="1"/>
</dbReference>